<keyword evidence="3" id="KW-1185">Reference proteome</keyword>
<dbReference type="Proteomes" id="UP000619743">
    <property type="component" value="Unassembled WGS sequence"/>
</dbReference>
<dbReference type="PANTHER" id="PTHR31435">
    <property type="entry name" value="PROTEIN NATD1"/>
    <property type="match status" value="1"/>
</dbReference>
<dbReference type="EMBL" id="BMDX01000003">
    <property type="protein sequence ID" value="GGA70134.1"/>
    <property type="molecule type" value="Genomic_DNA"/>
</dbReference>
<organism evidence="2 3">
    <name type="scientific">Neiella marina</name>
    <dbReference type="NCBI Taxonomy" id="508461"/>
    <lineage>
        <taxon>Bacteria</taxon>
        <taxon>Pseudomonadati</taxon>
        <taxon>Pseudomonadota</taxon>
        <taxon>Gammaproteobacteria</taxon>
        <taxon>Alteromonadales</taxon>
        <taxon>Echinimonadaceae</taxon>
        <taxon>Neiella</taxon>
    </lineage>
</organism>
<dbReference type="PROSITE" id="PS51729">
    <property type="entry name" value="GNAT_YJDJ"/>
    <property type="match status" value="1"/>
</dbReference>
<dbReference type="CDD" id="cd04301">
    <property type="entry name" value="NAT_SF"/>
    <property type="match status" value="1"/>
</dbReference>
<evidence type="ECO:0000313" key="3">
    <source>
        <dbReference type="Proteomes" id="UP000619743"/>
    </source>
</evidence>
<dbReference type="InterPro" id="IPR045057">
    <property type="entry name" value="Gcn5-rel_NAT"/>
</dbReference>
<evidence type="ECO:0000259" key="1">
    <source>
        <dbReference type="PROSITE" id="PS51729"/>
    </source>
</evidence>
<dbReference type="OrthoDB" id="9813275at2"/>
<dbReference type="AlphaFoldDB" id="A0A8J2XNN8"/>
<feature type="domain" description="N-acetyltransferase" evidence="1">
    <location>
        <begin position="9"/>
        <end position="99"/>
    </location>
</feature>
<reference evidence="3" key="1">
    <citation type="journal article" date="2019" name="Int. J. Syst. Evol. Microbiol.">
        <title>The Global Catalogue of Microorganisms (GCM) 10K type strain sequencing project: providing services to taxonomists for standard genome sequencing and annotation.</title>
        <authorList>
            <consortium name="The Broad Institute Genomics Platform"/>
            <consortium name="The Broad Institute Genome Sequencing Center for Infectious Disease"/>
            <person name="Wu L."/>
            <person name="Ma J."/>
        </authorList>
    </citation>
    <scope>NUCLEOTIDE SEQUENCE [LARGE SCALE GENOMIC DNA]</scope>
    <source>
        <strain evidence="3">CGMCC 1.10130</strain>
    </source>
</reference>
<dbReference type="Gene3D" id="3.40.630.30">
    <property type="match status" value="1"/>
</dbReference>
<protein>
    <recommendedName>
        <fullName evidence="1">N-acetyltransferase domain-containing protein</fullName>
    </recommendedName>
</protein>
<proteinExistence type="predicted"/>
<dbReference type="PANTHER" id="PTHR31435:SF9">
    <property type="entry name" value="PROTEIN NATD1"/>
    <property type="match status" value="1"/>
</dbReference>
<evidence type="ECO:0000313" key="2">
    <source>
        <dbReference type="EMBL" id="GGA70134.1"/>
    </source>
</evidence>
<comment type="caution">
    <text evidence="2">The sequence shown here is derived from an EMBL/GenBank/DDBJ whole genome shotgun (WGS) entry which is preliminary data.</text>
</comment>
<gene>
    <name evidence="2" type="ORF">GCM10011369_09800</name>
</gene>
<sequence length="102" mass="11160">MSDQQKLFSVSDVTTELAETHGRLVIEGVGELTFIGPNNGVIDANHTVVSPNHQGQGIAGLLFNALISLAEQQQWQIIPSCSYIAKKLERSDQLQHLIAKHN</sequence>
<dbReference type="RefSeq" id="WP_087504744.1">
    <property type="nucleotide sequence ID" value="NZ_BMDX01000003.1"/>
</dbReference>
<name>A0A8J2XNN8_9GAMM</name>
<dbReference type="Pfam" id="PF14542">
    <property type="entry name" value="Acetyltransf_CG"/>
    <property type="match status" value="1"/>
</dbReference>
<dbReference type="InterPro" id="IPR016181">
    <property type="entry name" value="Acyl_CoA_acyltransferase"/>
</dbReference>
<accession>A0A8J2XNN8</accession>
<dbReference type="SUPFAM" id="SSF55729">
    <property type="entry name" value="Acyl-CoA N-acyltransferases (Nat)"/>
    <property type="match status" value="1"/>
</dbReference>
<dbReference type="InterPro" id="IPR031165">
    <property type="entry name" value="GNAT_YJDJ"/>
</dbReference>